<accession>A0A2R6X7A7</accession>
<dbReference type="AlphaFoldDB" id="A0A2R6X7A7"/>
<dbReference type="EMBL" id="KZ772704">
    <property type="protein sequence ID" value="PTQ41987.1"/>
    <property type="molecule type" value="Genomic_DNA"/>
</dbReference>
<name>A0A2R6X7A7_MARPO</name>
<sequence>MNSLAAESGFEFESGGRRAAGMSLPHESMGEKGIIKALDLAVDLQSTRNIREFRVDFLDRSESNHPRVEKEERFSVYGGNICRIGRKGRSSIEGSSEGRPAGGIAGR</sequence>
<organism evidence="2 3">
    <name type="scientific">Marchantia polymorpha</name>
    <name type="common">Common liverwort</name>
    <name type="synonym">Marchantia aquatica</name>
    <dbReference type="NCBI Taxonomy" id="3197"/>
    <lineage>
        <taxon>Eukaryota</taxon>
        <taxon>Viridiplantae</taxon>
        <taxon>Streptophyta</taxon>
        <taxon>Embryophyta</taxon>
        <taxon>Marchantiophyta</taxon>
        <taxon>Marchantiopsida</taxon>
        <taxon>Marchantiidae</taxon>
        <taxon>Marchantiales</taxon>
        <taxon>Marchantiaceae</taxon>
        <taxon>Marchantia</taxon>
    </lineage>
</organism>
<evidence type="ECO:0000313" key="2">
    <source>
        <dbReference type="EMBL" id="PTQ41987.1"/>
    </source>
</evidence>
<evidence type="ECO:0000313" key="3">
    <source>
        <dbReference type="Proteomes" id="UP000244005"/>
    </source>
</evidence>
<protein>
    <submittedName>
        <fullName evidence="2">Uncharacterized protein</fullName>
    </submittedName>
</protein>
<proteinExistence type="predicted"/>
<dbReference type="Gramene" id="Mp5g14570.1">
    <property type="protein sequence ID" value="Mp5g14570.1.cds1"/>
    <property type="gene ID" value="Mp5g14570"/>
</dbReference>
<dbReference type="Proteomes" id="UP000244005">
    <property type="component" value="Unassembled WGS sequence"/>
</dbReference>
<gene>
    <name evidence="2" type="ORF">MARPO_0032s0149</name>
</gene>
<reference evidence="3" key="1">
    <citation type="journal article" date="2017" name="Cell">
        <title>Insights into land plant evolution garnered from the Marchantia polymorpha genome.</title>
        <authorList>
            <person name="Bowman J.L."/>
            <person name="Kohchi T."/>
            <person name="Yamato K.T."/>
            <person name="Jenkins J."/>
            <person name="Shu S."/>
            <person name="Ishizaki K."/>
            <person name="Yamaoka S."/>
            <person name="Nishihama R."/>
            <person name="Nakamura Y."/>
            <person name="Berger F."/>
            <person name="Adam C."/>
            <person name="Aki S.S."/>
            <person name="Althoff F."/>
            <person name="Araki T."/>
            <person name="Arteaga-Vazquez M.A."/>
            <person name="Balasubrmanian S."/>
            <person name="Barry K."/>
            <person name="Bauer D."/>
            <person name="Boehm C.R."/>
            <person name="Briginshaw L."/>
            <person name="Caballero-Perez J."/>
            <person name="Catarino B."/>
            <person name="Chen F."/>
            <person name="Chiyoda S."/>
            <person name="Chovatia M."/>
            <person name="Davies K.M."/>
            <person name="Delmans M."/>
            <person name="Demura T."/>
            <person name="Dierschke T."/>
            <person name="Dolan L."/>
            <person name="Dorantes-Acosta A.E."/>
            <person name="Eklund D.M."/>
            <person name="Florent S.N."/>
            <person name="Flores-Sandoval E."/>
            <person name="Fujiyama A."/>
            <person name="Fukuzawa H."/>
            <person name="Galik B."/>
            <person name="Grimanelli D."/>
            <person name="Grimwood J."/>
            <person name="Grossniklaus U."/>
            <person name="Hamada T."/>
            <person name="Haseloff J."/>
            <person name="Hetherington A.J."/>
            <person name="Higo A."/>
            <person name="Hirakawa Y."/>
            <person name="Hundley H.N."/>
            <person name="Ikeda Y."/>
            <person name="Inoue K."/>
            <person name="Inoue S.I."/>
            <person name="Ishida S."/>
            <person name="Jia Q."/>
            <person name="Kakita M."/>
            <person name="Kanazawa T."/>
            <person name="Kawai Y."/>
            <person name="Kawashima T."/>
            <person name="Kennedy M."/>
            <person name="Kinose K."/>
            <person name="Kinoshita T."/>
            <person name="Kohara Y."/>
            <person name="Koide E."/>
            <person name="Komatsu K."/>
            <person name="Kopischke S."/>
            <person name="Kubo M."/>
            <person name="Kyozuka J."/>
            <person name="Lagercrantz U."/>
            <person name="Lin S.S."/>
            <person name="Lindquist E."/>
            <person name="Lipzen A.M."/>
            <person name="Lu C.W."/>
            <person name="De Luna E."/>
            <person name="Martienssen R.A."/>
            <person name="Minamino N."/>
            <person name="Mizutani M."/>
            <person name="Mizutani M."/>
            <person name="Mochizuki N."/>
            <person name="Monte I."/>
            <person name="Mosher R."/>
            <person name="Nagasaki H."/>
            <person name="Nakagami H."/>
            <person name="Naramoto S."/>
            <person name="Nishitani K."/>
            <person name="Ohtani M."/>
            <person name="Okamoto T."/>
            <person name="Okumura M."/>
            <person name="Phillips J."/>
            <person name="Pollak B."/>
            <person name="Reinders A."/>
            <person name="Rovekamp M."/>
            <person name="Sano R."/>
            <person name="Sawa S."/>
            <person name="Schmid M.W."/>
            <person name="Shirakawa M."/>
            <person name="Solano R."/>
            <person name="Spunde A."/>
            <person name="Suetsugu N."/>
            <person name="Sugano S."/>
            <person name="Sugiyama A."/>
            <person name="Sun R."/>
            <person name="Suzuki Y."/>
            <person name="Takenaka M."/>
            <person name="Takezawa D."/>
            <person name="Tomogane H."/>
            <person name="Tsuzuki M."/>
            <person name="Ueda T."/>
            <person name="Umeda M."/>
            <person name="Ward J.M."/>
            <person name="Watanabe Y."/>
            <person name="Yazaki K."/>
            <person name="Yokoyama R."/>
            <person name="Yoshitake Y."/>
            <person name="Yotsui I."/>
            <person name="Zachgo S."/>
            <person name="Schmutz J."/>
        </authorList>
    </citation>
    <scope>NUCLEOTIDE SEQUENCE [LARGE SCALE GENOMIC DNA]</scope>
    <source>
        <strain evidence="3">Tak-1</strain>
    </source>
</reference>
<feature type="region of interest" description="Disordered" evidence="1">
    <location>
        <begin position="1"/>
        <end position="25"/>
    </location>
</feature>
<evidence type="ECO:0000256" key="1">
    <source>
        <dbReference type="SAM" id="MobiDB-lite"/>
    </source>
</evidence>
<keyword evidence="3" id="KW-1185">Reference proteome</keyword>
<feature type="region of interest" description="Disordered" evidence="1">
    <location>
        <begin position="87"/>
        <end position="107"/>
    </location>
</feature>